<dbReference type="SUPFAM" id="SSF52058">
    <property type="entry name" value="L domain-like"/>
    <property type="match status" value="1"/>
</dbReference>
<gene>
    <name evidence="5" type="ORF">CHLNCDRAFT_136689</name>
</gene>
<accession>E1ZKU6</accession>
<keyword evidence="6" id="KW-1185">Reference proteome</keyword>
<dbReference type="EMBL" id="GL433851">
    <property type="protein sequence ID" value="EFN53441.1"/>
    <property type="molecule type" value="Genomic_DNA"/>
</dbReference>
<dbReference type="PANTHER" id="PTHR45752:SF187">
    <property type="entry name" value="LEUCINE-RICH REPEAT AND IQ DOMAIN-CONTAINING PROTEIN 4"/>
    <property type="match status" value="1"/>
</dbReference>
<dbReference type="AlphaFoldDB" id="E1ZKU6"/>
<protein>
    <recommendedName>
        <fullName evidence="7">F-box domain-containing protein</fullName>
    </recommendedName>
</protein>
<dbReference type="GeneID" id="17352991"/>
<dbReference type="Proteomes" id="UP000008141">
    <property type="component" value="Unassembled WGS sequence"/>
</dbReference>
<name>E1ZKU6_CHLVA</name>
<dbReference type="KEGG" id="cvr:CHLNCDRAFT_136689"/>
<comment type="subcellular location">
    <subcellularLocation>
        <location evidence="1">Cytoplasm</location>
        <location evidence="1">Cytoskeleton</location>
        <location evidence="1">Cilium axoneme</location>
    </subcellularLocation>
</comment>
<feature type="compositionally biased region" description="Low complexity" evidence="4">
    <location>
        <begin position="242"/>
        <end position="271"/>
    </location>
</feature>
<keyword evidence="3" id="KW-0677">Repeat</keyword>
<reference evidence="5 6" key="1">
    <citation type="journal article" date="2010" name="Plant Cell">
        <title>The Chlorella variabilis NC64A genome reveals adaptation to photosymbiosis, coevolution with viruses, and cryptic sex.</title>
        <authorList>
            <person name="Blanc G."/>
            <person name="Duncan G."/>
            <person name="Agarkova I."/>
            <person name="Borodovsky M."/>
            <person name="Gurnon J."/>
            <person name="Kuo A."/>
            <person name="Lindquist E."/>
            <person name="Lucas S."/>
            <person name="Pangilinan J."/>
            <person name="Polle J."/>
            <person name="Salamov A."/>
            <person name="Terry A."/>
            <person name="Yamada T."/>
            <person name="Dunigan D.D."/>
            <person name="Grigoriev I.V."/>
            <person name="Claverie J.M."/>
            <person name="Van Etten J.L."/>
        </authorList>
    </citation>
    <scope>NUCLEOTIDE SEQUENCE [LARGE SCALE GENOMIC DNA]</scope>
    <source>
        <strain evidence="5 6">NC64A</strain>
    </source>
</reference>
<evidence type="ECO:0008006" key="7">
    <source>
        <dbReference type="Google" id="ProtNLM"/>
    </source>
</evidence>
<feature type="region of interest" description="Disordered" evidence="4">
    <location>
        <begin position="238"/>
        <end position="271"/>
    </location>
</feature>
<organism evidence="6">
    <name type="scientific">Chlorella variabilis</name>
    <name type="common">Green alga</name>
    <dbReference type="NCBI Taxonomy" id="554065"/>
    <lineage>
        <taxon>Eukaryota</taxon>
        <taxon>Viridiplantae</taxon>
        <taxon>Chlorophyta</taxon>
        <taxon>core chlorophytes</taxon>
        <taxon>Trebouxiophyceae</taxon>
        <taxon>Chlorellales</taxon>
        <taxon>Chlorellaceae</taxon>
        <taxon>Chlorella clade</taxon>
        <taxon>Chlorella</taxon>
    </lineage>
</organism>
<sequence>MVVAEGAQTTHIDALPDQLLGQIFAVIGRGHFGQTIALVCRRWRHAYFCAQGVWGRLCLDTIEPIMLQPGDRLRWCAAKLRLLARVRGAVTAVAICDRRGVLARLDPASGLDAVHMLGCLLPELVTEVELEVHPAPTTATIAALTRFTRLACLALDAPGLPLEAAPGQALAAALAAAPGLRSLRLSVQRLPREAAPAALLRLHELERLELWSHAAPLPPGLDQLAALRRLRHLRLVDDSQRQPSLPGAPQQGPGAGAQHGAPGAAAASGHAPLRPPLPRDCPCLESLSICTRDNLCGQEPVSVQVADARLGFLFCHLVRQPGGGASQAAVTLDARAPLVGLGSLRCLLAALLPAATPLLSLQLAGCRLDPTGLHGCSQLAQLSALTLQRCTGGGRGEVAGALEALLGLAPRLADLSVSDSLAGAVPGCLLRATSLRRLDLCSNQLSELPAGPVLSGLTELDLSSNNLARLPPALTAATALRRLLLARNERLAVTSADVEHTIQCLPSLQFLDVTWTQTAPDVLEQLRSSLPRLEEHLPQLERRPA</sequence>
<dbReference type="RefSeq" id="XP_005845543.1">
    <property type="nucleotide sequence ID" value="XM_005845481.1"/>
</dbReference>
<evidence type="ECO:0000256" key="2">
    <source>
        <dbReference type="ARBA" id="ARBA00022614"/>
    </source>
</evidence>
<keyword evidence="2" id="KW-0433">Leucine-rich repeat</keyword>
<dbReference type="InterPro" id="IPR032675">
    <property type="entry name" value="LRR_dom_sf"/>
</dbReference>
<dbReference type="InterPro" id="IPR001611">
    <property type="entry name" value="Leu-rich_rpt"/>
</dbReference>
<dbReference type="InterPro" id="IPR050715">
    <property type="entry name" value="LRR-SigEffector_domain"/>
</dbReference>
<dbReference type="InParanoid" id="E1ZKU6"/>
<dbReference type="Pfam" id="PF13855">
    <property type="entry name" value="LRR_8"/>
    <property type="match status" value="1"/>
</dbReference>
<dbReference type="GO" id="GO:0005930">
    <property type="term" value="C:axoneme"/>
    <property type="evidence" value="ECO:0007669"/>
    <property type="project" value="UniProtKB-SubCell"/>
</dbReference>
<proteinExistence type="predicted"/>
<dbReference type="PROSITE" id="PS51450">
    <property type="entry name" value="LRR"/>
    <property type="match status" value="1"/>
</dbReference>
<dbReference type="InterPro" id="IPR003591">
    <property type="entry name" value="Leu-rich_rpt_typical-subtyp"/>
</dbReference>
<dbReference type="Gene3D" id="3.80.10.10">
    <property type="entry name" value="Ribonuclease Inhibitor"/>
    <property type="match status" value="2"/>
</dbReference>
<dbReference type="PANTHER" id="PTHR45752">
    <property type="entry name" value="LEUCINE-RICH REPEAT-CONTAINING"/>
    <property type="match status" value="1"/>
</dbReference>
<evidence type="ECO:0000313" key="5">
    <source>
        <dbReference type="EMBL" id="EFN53441.1"/>
    </source>
</evidence>
<evidence type="ECO:0000313" key="6">
    <source>
        <dbReference type="Proteomes" id="UP000008141"/>
    </source>
</evidence>
<dbReference type="SUPFAM" id="SSF81383">
    <property type="entry name" value="F-box domain"/>
    <property type="match status" value="1"/>
</dbReference>
<dbReference type="InterPro" id="IPR036047">
    <property type="entry name" value="F-box-like_dom_sf"/>
</dbReference>
<evidence type="ECO:0000256" key="3">
    <source>
        <dbReference type="ARBA" id="ARBA00022737"/>
    </source>
</evidence>
<dbReference type="SMART" id="SM00369">
    <property type="entry name" value="LRR_TYP"/>
    <property type="match status" value="2"/>
</dbReference>
<evidence type="ECO:0000256" key="1">
    <source>
        <dbReference type="ARBA" id="ARBA00004430"/>
    </source>
</evidence>
<evidence type="ECO:0000256" key="4">
    <source>
        <dbReference type="SAM" id="MobiDB-lite"/>
    </source>
</evidence>
<dbReference type="OrthoDB" id="521263at2759"/>